<dbReference type="OrthoDB" id="2747330at2759"/>
<comment type="similarity">
    <text evidence="1">Belongs to the peptidase A1 family.</text>
</comment>
<dbReference type="InterPro" id="IPR021109">
    <property type="entry name" value="Peptidase_aspartic_dom_sf"/>
</dbReference>
<feature type="active site" evidence="2">
    <location>
        <position position="28"/>
    </location>
</feature>
<dbReference type="PANTHER" id="PTHR13683">
    <property type="entry name" value="ASPARTYL PROTEASES"/>
    <property type="match status" value="1"/>
</dbReference>
<dbReference type="Proteomes" id="UP000325577">
    <property type="component" value="Linkage Group LG15"/>
</dbReference>
<dbReference type="GO" id="GO:0004190">
    <property type="term" value="F:aspartic-type endopeptidase activity"/>
    <property type="evidence" value="ECO:0007669"/>
    <property type="project" value="InterPro"/>
</dbReference>
<keyword evidence="5" id="KW-1185">Reference proteome</keyword>
<evidence type="ECO:0000256" key="2">
    <source>
        <dbReference type="PIRSR" id="PIRSR601461-1"/>
    </source>
</evidence>
<feature type="active site" evidence="2">
    <location>
        <position position="225"/>
    </location>
</feature>
<dbReference type="Pfam" id="PF14541">
    <property type="entry name" value="TAXi_C"/>
    <property type="match status" value="1"/>
</dbReference>
<reference evidence="4 5" key="1">
    <citation type="submission" date="2019-09" db="EMBL/GenBank/DDBJ databases">
        <title>A chromosome-level genome assembly of the Chinese tupelo Nyssa sinensis.</title>
        <authorList>
            <person name="Yang X."/>
            <person name="Kang M."/>
            <person name="Yang Y."/>
            <person name="Xiong H."/>
            <person name="Wang M."/>
            <person name="Zhang Z."/>
            <person name="Wang Z."/>
            <person name="Wu H."/>
            <person name="Ma T."/>
            <person name="Liu J."/>
            <person name="Xi Z."/>
        </authorList>
    </citation>
    <scope>NUCLEOTIDE SEQUENCE [LARGE SCALE GENOMIC DNA]</scope>
    <source>
        <strain evidence="4">J267</strain>
        <tissue evidence="4">Leaf</tissue>
    </source>
</reference>
<dbReference type="InterPro" id="IPR032861">
    <property type="entry name" value="TAXi_N"/>
</dbReference>
<dbReference type="InterPro" id="IPR001461">
    <property type="entry name" value="Aspartic_peptidase_A1"/>
</dbReference>
<evidence type="ECO:0000313" key="4">
    <source>
        <dbReference type="EMBL" id="KAA8538442.1"/>
    </source>
</evidence>
<evidence type="ECO:0000256" key="1">
    <source>
        <dbReference type="ARBA" id="ARBA00007447"/>
    </source>
</evidence>
<dbReference type="AlphaFoldDB" id="A0A5J5B934"/>
<evidence type="ECO:0000259" key="3">
    <source>
        <dbReference type="PROSITE" id="PS51767"/>
    </source>
</evidence>
<dbReference type="Gene3D" id="2.40.70.10">
    <property type="entry name" value="Acid Proteases"/>
    <property type="match status" value="2"/>
</dbReference>
<protein>
    <recommendedName>
        <fullName evidence="3">Peptidase A1 domain-containing protein</fullName>
    </recommendedName>
</protein>
<feature type="domain" description="Peptidase A1" evidence="3">
    <location>
        <begin position="10"/>
        <end position="354"/>
    </location>
</feature>
<dbReference type="Pfam" id="PF14543">
    <property type="entry name" value="TAXi_N"/>
    <property type="match status" value="1"/>
</dbReference>
<dbReference type="InterPro" id="IPR032799">
    <property type="entry name" value="TAXi_C"/>
</dbReference>
<dbReference type="InterPro" id="IPR033121">
    <property type="entry name" value="PEPTIDASE_A1"/>
</dbReference>
<dbReference type="GO" id="GO:0006508">
    <property type="term" value="P:proteolysis"/>
    <property type="evidence" value="ECO:0007669"/>
    <property type="project" value="InterPro"/>
</dbReference>
<accession>A0A5J5B934</accession>
<organism evidence="4 5">
    <name type="scientific">Nyssa sinensis</name>
    <dbReference type="NCBI Taxonomy" id="561372"/>
    <lineage>
        <taxon>Eukaryota</taxon>
        <taxon>Viridiplantae</taxon>
        <taxon>Streptophyta</taxon>
        <taxon>Embryophyta</taxon>
        <taxon>Tracheophyta</taxon>
        <taxon>Spermatophyta</taxon>
        <taxon>Magnoliopsida</taxon>
        <taxon>eudicotyledons</taxon>
        <taxon>Gunneridae</taxon>
        <taxon>Pentapetalae</taxon>
        <taxon>asterids</taxon>
        <taxon>Cornales</taxon>
        <taxon>Nyssaceae</taxon>
        <taxon>Nyssa</taxon>
    </lineage>
</organism>
<dbReference type="PANTHER" id="PTHR13683:SF227">
    <property type="entry name" value="EUKARYOTIC ASPARTYL PROTEASE FAMILY PROTEIN"/>
    <property type="match status" value="1"/>
</dbReference>
<dbReference type="PROSITE" id="PS51767">
    <property type="entry name" value="PEPTIDASE_A1"/>
    <property type="match status" value="1"/>
</dbReference>
<proteinExistence type="inferred from homology"/>
<evidence type="ECO:0000313" key="5">
    <source>
        <dbReference type="Proteomes" id="UP000325577"/>
    </source>
</evidence>
<dbReference type="EMBL" id="CM018038">
    <property type="protein sequence ID" value="KAA8538442.1"/>
    <property type="molecule type" value="Genomic_DNA"/>
</dbReference>
<sequence length="371" mass="40577">MKENIDGKHYYATVFLGNPAAPYYFDIDTGSDLTWVQCANLQRTSHAPYNPHNAFILCKDFFCSLVPQPPTNPCTSPTDQCHFMVDYIDSRTTGILVRDSFLFRLTNGTIIPATVTFGCAYNQNVRSPSHAPPPVDGVLGLAALSDSLPSIVLQLADRGIIRNVLGHCLGSQGVGYFFVGDELLSSTGIIWTPLLSSATNFYMPGHAQLLYDGINTGNVGLYAFDSRSTYTYFLPETYNLVLHLIESNLVGKPLDEALEDPTLPVCWKGPTSFNSIGQVNSYFKPLGLGFVNGTNAQLHLTLENYLIISNHGNVCLGILDGSTVEGLGFNLIGDISMQDKLFVYDNENGRIGWADPSNCNNPPSCNFLPYT</sequence>
<gene>
    <name evidence="4" type="ORF">F0562_028012</name>
</gene>
<name>A0A5J5B934_9ASTE</name>
<dbReference type="SUPFAM" id="SSF50630">
    <property type="entry name" value="Acid proteases"/>
    <property type="match status" value="1"/>
</dbReference>